<sequence>MTHWPLSWQHVRYRTWLLRRLTLVCAALLFAGVWIGQTWAGDPDAGLLWPAVLCLLLPALHNVLFPGGWVDALAFSASGALCAALWPMGLAEVSLLGTVAVFFVGAVAGTFLIGLLHGLIPLGRRITRRDEILDVSADRAAAAFLVFPDQDGPGGVTGPRDARGLIPVWMHTVFPDCDNGFALPDPADRRDGPADYHVCILDQGPLWQVQQVFLPIGRFTTASMARSVTVSRVEIEPLPDGRCRYLLLEESDVFDLVTAVSWWLTDFHTDYMRARVDGAADRPTPAVSILPQVTLQTLLARALSVGQDAPQV</sequence>
<evidence type="ECO:0000313" key="3">
    <source>
        <dbReference type="Proteomes" id="UP001166293"/>
    </source>
</evidence>
<feature type="transmembrane region" description="Helical" evidence="1">
    <location>
        <begin position="72"/>
        <end position="89"/>
    </location>
</feature>
<protein>
    <submittedName>
        <fullName evidence="2">Uncharacterized protein</fullName>
    </submittedName>
</protein>
<organism evidence="2 3">
    <name type="scientific">Thalassococcus arenae</name>
    <dbReference type="NCBI Taxonomy" id="2851652"/>
    <lineage>
        <taxon>Bacteria</taxon>
        <taxon>Pseudomonadati</taxon>
        <taxon>Pseudomonadota</taxon>
        <taxon>Alphaproteobacteria</taxon>
        <taxon>Rhodobacterales</taxon>
        <taxon>Roseobacteraceae</taxon>
        <taxon>Thalassococcus</taxon>
    </lineage>
</organism>
<dbReference type="Proteomes" id="UP001166293">
    <property type="component" value="Unassembled WGS sequence"/>
</dbReference>
<reference evidence="2" key="1">
    <citation type="submission" date="2021-06" db="EMBL/GenBank/DDBJ databases">
        <title>Thalassococcus sp. CAU 1522 isolated from sea sand, Republic of Korea.</title>
        <authorList>
            <person name="Kim W."/>
        </authorList>
    </citation>
    <scope>NUCLEOTIDE SEQUENCE</scope>
    <source>
        <strain evidence="2">CAU 1522</strain>
    </source>
</reference>
<accession>A0ABS6N4A9</accession>
<keyword evidence="1" id="KW-1133">Transmembrane helix</keyword>
<gene>
    <name evidence="2" type="ORF">KUH32_03615</name>
</gene>
<name>A0ABS6N4A9_9RHOB</name>
<feature type="transmembrane region" description="Helical" evidence="1">
    <location>
        <begin position="95"/>
        <end position="120"/>
    </location>
</feature>
<feature type="transmembrane region" description="Helical" evidence="1">
    <location>
        <begin position="21"/>
        <end position="40"/>
    </location>
</feature>
<evidence type="ECO:0000313" key="2">
    <source>
        <dbReference type="EMBL" id="MBV2358851.1"/>
    </source>
</evidence>
<keyword evidence="3" id="KW-1185">Reference proteome</keyword>
<feature type="transmembrane region" description="Helical" evidence="1">
    <location>
        <begin position="46"/>
        <end position="65"/>
    </location>
</feature>
<comment type="caution">
    <text evidence="2">The sequence shown here is derived from an EMBL/GenBank/DDBJ whole genome shotgun (WGS) entry which is preliminary data.</text>
</comment>
<keyword evidence="1" id="KW-0812">Transmembrane</keyword>
<evidence type="ECO:0000256" key="1">
    <source>
        <dbReference type="SAM" id="Phobius"/>
    </source>
</evidence>
<dbReference type="EMBL" id="JAHRWL010000001">
    <property type="protein sequence ID" value="MBV2358851.1"/>
    <property type="molecule type" value="Genomic_DNA"/>
</dbReference>
<keyword evidence="1" id="KW-0472">Membrane</keyword>
<proteinExistence type="predicted"/>
<dbReference type="RefSeq" id="WP_217776699.1">
    <property type="nucleotide sequence ID" value="NZ_JAHRWL010000001.1"/>
</dbReference>